<evidence type="ECO:0000256" key="2">
    <source>
        <dbReference type="SAM" id="MobiDB-lite"/>
    </source>
</evidence>
<organism evidence="4">
    <name type="scientific">Drosophila persimilis</name>
    <name type="common">Fruit fly</name>
    <dbReference type="NCBI Taxonomy" id="7234"/>
    <lineage>
        <taxon>Eukaryota</taxon>
        <taxon>Metazoa</taxon>
        <taxon>Ecdysozoa</taxon>
        <taxon>Arthropoda</taxon>
        <taxon>Hexapoda</taxon>
        <taxon>Insecta</taxon>
        <taxon>Pterygota</taxon>
        <taxon>Neoptera</taxon>
        <taxon>Endopterygota</taxon>
        <taxon>Diptera</taxon>
        <taxon>Brachycera</taxon>
        <taxon>Muscomorpha</taxon>
        <taxon>Ephydroidea</taxon>
        <taxon>Drosophilidae</taxon>
        <taxon>Drosophila</taxon>
        <taxon>Sophophora</taxon>
    </lineage>
</organism>
<reference evidence="3 4" key="1">
    <citation type="journal article" date="2007" name="Nature">
        <title>Evolution of genes and genomes on the Drosophila phylogeny.</title>
        <authorList>
            <consortium name="Drosophila 12 Genomes Consortium"/>
            <person name="Clark A.G."/>
            <person name="Eisen M.B."/>
            <person name="Smith D.R."/>
            <person name="Bergman C.M."/>
            <person name="Oliver B."/>
            <person name="Markow T.A."/>
            <person name="Kaufman T.C."/>
            <person name="Kellis M."/>
            <person name="Gelbart W."/>
            <person name="Iyer V.N."/>
            <person name="Pollard D.A."/>
            <person name="Sackton T.B."/>
            <person name="Larracuente A.M."/>
            <person name="Singh N.D."/>
            <person name="Abad J.P."/>
            <person name="Abt D.N."/>
            <person name="Adryan B."/>
            <person name="Aguade M."/>
            <person name="Akashi H."/>
            <person name="Anderson W.W."/>
            <person name="Aquadro C.F."/>
            <person name="Ardell D.H."/>
            <person name="Arguello R."/>
            <person name="Artieri C.G."/>
            <person name="Barbash D.A."/>
            <person name="Barker D."/>
            <person name="Barsanti P."/>
            <person name="Batterham P."/>
            <person name="Batzoglou S."/>
            <person name="Begun D."/>
            <person name="Bhutkar A."/>
            <person name="Blanco E."/>
            <person name="Bosak S.A."/>
            <person name="Bradley R.K."/>
            <person name="Brand A.D."/>
            <person name="Brent M.R."/>
            <person name="Brooks A.N."/>
            <person name="Brown R.H."/>
            <person name="Butlin R.K."/>
            <person name="Caggese C."/>
            <person name="Calvi B.R."/>
            <person name="Bernardo de Carvalho A."/>
            <person name="Caspi A."/>
            <person name="Castrezana S."/>
            <person name="Celniker S.E."/>
            <person name="Chang J.L."/>
            <person name="Chapple C."/>
            <person name="Chatterji S."/>
            <person name="Chinwalla A."/>
            <person name="Civetta A."/>
            <person name="Clifton S.W."/>
            <person name="Comeron J.M."/>
            <person name="Costello J.C."/>
            <person name="Coyne J.A."/>
            <person name="Daub J."/>
            <person name="David R.G."/>
            <person name="Delcher A.L."/>
            <person name="Delehaunty K."/>
            <person name="Do C.B."/>
            <person name="Ebling H."/>
            <person name="Edwards K."/>
            <person name="Eickbush T."/>
            <person name="Evans J.D."/>
            <person name="Filipski A."/>
            <person name="Findeiss S."/>
            <person name="Freyhult E."/>
            <person name="Fulton L."/>
            <person name="Fulton R."/>
            <person name="Garcia A.C."/>
            <person name="Gardiner A."/>
            <person name="Garfield D.A."/>
            <person name="Garvin B.E."/>
            <person name="Gibson G."/>
            <person name="Gilbert D."/>
            <person name="Gnerre S."/>
            <person name="Godfrey J."/>
            <person name="Good R."/>
            <person name="Gotea V."/>
            <person name="Gravely B."/>
            <person name="Greenberg A.J."/>
            <person name="Griffiths-Jones S."/>
            <person name="Gross S."/>
            <person name="Guigo R."/>
            <person name="Gustafson E.A."/>
            <person name="Haerty W."/>
            <person name="Hahn M.W."/>
            <person name="Halligan D.L."/>
            <person name="Halpern A.L."/>
            <person name="Halter G.M."/>
            <person name="Han M.V."/>
            <person name="Heger A."/>
            <person name="Hillier L."/>
            <person name="Hinrichs A.S."/>
            <person name="Holmes I."/>
            <person name="Hoskins R.A."/>
            <person name="Hubisz M.J."/>
            <person name="Hultmark D."/>
            <person name="Huntley M.A."/>
            <person name="Jaffe D.B."/>
            <person name="Jagadeeshan S."/>
            <person name="Jeck W.R."/>
            <person name="Johnson J."/>
            <person name="Jones C.D."/>
            <person name="Jordan W.C."/>
            <person name="Karpen G.H."/>
            <person name="Kataoka E."/>
            <person name="Keightley P.D."/>
            <person name="Kheradpour P."/>
            <person name="Kirkness E.F."/>
            <person name="Koerich L.B."/>
            <person name="Kristiansen K."/>
            <person name="Kudrna D."/>
            <person name="Kulathinal R.J."/>
            <person name="Kumar S."/>
            <person name="Kwok R."/>
            <person name="Lander E."/>
            <person name="Langley C.H."/>
            <person name="Lapoint R."/>
            <person name="Lazzaro B.P."/>
            <person name="Lee S.J."/>
            <person name="Levesque L."/>
            <person name="Li R."/>
            <person name="Lin C.F."/>
            <person name="Lin M.F."/>
            <person name="Lindblad-Toh K."/>
            <person name="Llopart A."/>
            <person name="Long M."/>
            <person name="Low L."/>
            <person name="Lozovsky E."/>
            <person name="Lu J."/>
            <person name="Luo M."/>
            <person name="Machado C.A."/>
            <person name="Makalowski W."/>
            <person name="Marzo M."/>
            <person name="Matsuda M."/>
            <person name="Matzkin L."/>
            <person name="McAllister B."/>
            <person name="McBride C.S."/>
            <person name="McKernan B."/>
            <person name="McKernan K."/>
            <person name="Mendez-Lago M."/>
            <person name="Minx P."/>
            <person name="Mollenhauer M.U."/>
            <person name="Montooth K."/>
            <person name="Mount S.M."/>
            <person name="Mu X."/>
            <person name="Myers E."/>
            <person name="Negre B."/>
            <person name="Newfeld S."/>
            <person name="Nielsen R."/>
            <person name="Noor M.A."/>
            <person name="O'Grady P."/>
            <person name="Pachter L."/>
            <person name="Papaceit M."/>
            <person name="Parisi M.J."/>
            <person name="Parisi M."/>
            <person name="Parts L."/>
            <person name="Pedersen J.S."/>
            <person name="Pesole G."/>
            <person name="Phillippy A.M."/>
            <person name="Ponting C.P."/>
            <person name="Pop M."/>
            <person name="Porcelli D."/>
            <person name="Powell J.R."/>
            <person name="Prohaska S."/>
            <person name="Pruitt K."/>
            <person name="Puig M."/>
            <person name="Quesneville H."/>
            <person name="Ram K.R."/>
            <person name="Rand D."/>
            <person name="Rasmussen M.D."/>
            <person name="Reed L.K."/>
            <person name="Reenan R."/>
            <person name="Reily A."/>
            <person name="Remington K.A."/>
            <person name="Rieger T.T."/>
            <person name="Ritchie M.G."/>
            <person name="Robin C."/>
            <person name="Rogers Y.H."/>
            <person name="Rohde C."/>
            <person name="Rozas J."/>
            <person name="Rubenfield M.J."/>
            <person name="Ruiz A."/>
            <person name="Russo S."/>
            <person name="Salzberg S.L."/>
            <person name="Sanchez-Gracia A."/>
            <person name="Saranga D.J."/>
            <person name="Sato H."/>
            <person name="Schaeffer S.W."/>
            <person name="Schatz M.C."/>
            <person name="Schlenke T."/>
            <person name="Schwartz R."/>
            <person name="Segarra C."/>
            <person name="Singh R.S."/>
            <person name="Sirot L."/>
            <person name="Sirota M."/>
            <person name="Sisneros N.B."/>
            <person name="Smith C.D."/>
            <person name="Smith T.F."/>
            <person name="Spieth J."/>
            <person name="Stage D.E."/>
            <person name="Stark A."/>
            <person name="Stephan W."/>
            <person name="Strausberg R.L."/>
            <person name="Strempel S."/>
            <person name="Sturgill D."/>
            <person name="Sutton G."/>
            <person name="Sutton G.G."/>
            <person name="Tao W."/>
            <person name="Teichmann S."/>
            <person name="Tobari Y.N."/>
            <person name="Tomimura Y."/>
            <person name="Tsolas J.M."/>
            <person name="Valente V.L."/>
            <person name="Venter E."/>
            <person name="Venter J.C."/>
            <person name="Vicario S."/>
            <person name="Vieira F.G."/>
            <person name="Vilella A.J."/>
            <person name="Villasante A."/>
            <person name="Walenz B."/>
            <person name="Wang J."/>
            <person name="Wasserman M."/>
            <person name="Watts T."/>
            <person name="Wilson D."/>
            <person name="Wilson R.K."/>
            <person name="Wing R.A."/>
            <person name="Wolfner M.F."/>
            <person name="Wong A."/>
            <person name="Wong G.K."/>
            <person name="Wu C.I."/>
            <person name="Wu G."/>
            <person name="Yamamoto D."/>
            <person name="Yang H.P."/>
            <person name="Yang S.P."/>
            <person name="Yorke J.A."/>
            <person name="Yoshida K."/>
            <person name="Zdobnov E."/>
            <person name="Zhang P."/>
            <person name="Zhang Y."/>
            <person name="Zimin A.V."/>
            <person name="Baldwin J."/>
            <person name="Abdouelleil A."/>
            <person name="Abdulkadir J."/>
            <person name="Abebe A."/>
            <person name="Abera B."/>
            <person name="Abreu J."/>
            <person name="Acer S.C."/>
            <person name="Aftuck L."/>
            <person name="Alexander A."/>
            <person name="An P."/>
            <person name="Anderson E."/>
            <person name="Anderson S."/>
            <person name="Arachi H."/>
            <person name="Azer M."/>
            <person name="Bachantsang P."/>
            <person name="Barry A."/>
            <person name="Bayul T."/>
            <person name="Berlin A."/>
            <person name="Bessette D."/>
            <person name="Bloom T."/>
            <person name="Blye J."/>
            <person name="Boguslavskiy L."/>
            <person name="Bonnet C."/>
            <person name="Boukhgalter B."/>
            <person name="Bourzgui I."/>
            <person name="Brown A."/>
            <person name="Cahill P."/>
            <person name="Channer S."/>
            <person name="Cheshatsang Y."/>
            <person name="Chuda L."/>
            <person name="Citroen M."/>
            <person name="Collymore A."/>
            <person name="Cooke P."/>
            <person name="Costello M."/>
            <person name="D'Aco K."/>
            <person name="Daza R."/>
            <person name="De Haan G."/>
            <person name="DeGray S."/>
            <person name="DeMaso C."/>
            <person name="Dhargay N."/>
            <person name="Dooley K."/>
            <person name="Dooley E."/>
            <person name="Doricent M."/>
            <person name="Dorje P."/>
            <person name="Dorjee K."/>
            <person name="Dupes A."/>
            <person name="Elong R."/>
            <person name="Falk J."/>
            <person name="Farina A."/>
            <person name="Faro S."/>
            <person name="Ferguson D."/>
            <person name="Fisher S."/>
            <person name="Foley C.D."/>
            <person name="Franke A."/>
            <person name="Friedrich D."/>
            <person name="Gadbois L."/>
            <person name="Gearin G."/>
            <person name="Gearin C.R."/>
            <person name="Giannoukos G."/>
            <person name="Goode T."/>
            <person name="Graham J."/>
            <person name="Grandbois E."/>
            <person name="Grewal S."/>
            <person name="Gyaltsen K."/>
            <person name="Hafez N."/>
            <person name="Hagos B."/>
            <person name="Hall J."/>
            <person name="Henson C."/>
            <person name="Hollinger A."/>
            <person name="Honan T."/>
            <person name="Huard M.D."/>
            <person name="Hughes L."/>
            <person name="Hurhula B."/>
            <person name="Husby M.E."/>
            <person name="Kamat A."/>
            <person name="Kanga B."/>
            <person name="Kashin S."/>
            <person name="Khazanovich D."/>
            <person name="Kisner P."/>
            <person name="Lance K."/>
            <person name="Lara M."/>
            <person name="Lee W."/>
            <person name="Lennon N."/>
            <person name="Letendre F."/>
            <person name="LeVine R."/>
            <person name="Lipovsky A."/>
            <person name="Liu X."/>
            <person name="Liu J."/>
            <person name="Liu S."/>
            <person name="Lokyitsang T."/>
            <person name="Lokyitsang Y."/>
            <person name="Lubonja R."/>
            <person name="Lui A."/>
            <person name="MacDonald P."/>
            <person name="Magnisalis V."/>
            <person name="Maru K."/>
            <person name="Matthews C."/>
            <person name="McCusker W."/>
            <person name="McDonough S."/>
            <person name="Mehta T."/>
            <person name="Meldrim J."/>
            <person name="Meneus L."/>
            <person name="Mihai O."/>
            <person name="Mihalev A."/>
            <person name="Mihova T."/>
            <person name="Mittelman R."/>
            <person name="Mlenga V."/>
            <person name="Montmayeur A."/>
            <person name="Mulrain L."/>
            <person name="Navidi A."/>
            <person name="Naylor J."/>
            <person name="Negash T."/>
            <person name="Nguyen T."/>
            <person name="Nguyen N."/>
            <person name="Nicol R."/>
            <person name="Norbu C."/>
            <person name="Norbu N."/>
            <person name="Novod N."/>
            <person name="O'Neill B."/>
            <person name="Osman S."/>
            <person name="Markiewicz E."/>
            <person name="Oyono O.L."/>
            <person name="Patti C."/>
            <person name="Phunkhang P."/>
            <person name="Pierre F."/>
            <person name="Priest M."/>
            <person name="Raghuraman S."/>
            <person name="Rege F."/>
            <person name="Reyes R."/>
            <person name="Rise C."/>
            <person name="Rogov P."/>
            <person name="Ross K."/>
            <person name="Ryan E."/>
            <person name="Settipalli S."/>
            <person name="Shea T."/>
            <person name="Sherpa N."/>
            <person name="Shi L."/>
            <person name="Shih D."/>
            <person name="Sparrow T."/>
            <person name="Spaulding J."/>
            <person name="Stalker J."/>
            <person name="Stange-Thomann N."/>
            <person name="Stavropoulos S."/>
            <person name="Stone C."/>
            <person name="Strader C."/>
            <person name="Tesfaye S."/>
            <person name="Thomson T."/>
            <person name="Thoulutsang Y."/>
            <person name="Thoulutsang D."/>
            <person name="Topham K."/>
            <person name="Topping I."/>
            <person name="Tsamla T."/>
            <person name="Vassiliev H."/>
            <person name="Vo A."/>
            <person name="Wangchuk T."/>
            <person name="Wangdi T."/>
            <person name="Weiand M."/>
            <person name="Wilkinson J."/>
            <person name="Wilson A."/>
            <person name="Yadav S."/>
            <person name="Young G."/>
            <person name="Yu Q."/>
            <person name="Zembek L."/>
            <person name="Zhong D."/>
            <person name="Zimmer A."/>
            <person name="Zwirko Z."/>
            <person name="Jaffe D.B."/>
            <person name="Alvarez P."/>
            <person name="Brockman W."/>
            <person name="Butler J."/>
            <person name="Chin C."/>
            <person name="Gnerre S."/>
            <person name="Grabherr M."/>
            <person name="Kleber M."/>
            <person name="Mauceli E."/>
            <person name="MacCallum I."/>
        </authorList>
    </citation>
    <scope>NUCLEOTIDE SEQUENCE [LARGE SCALE GENOMIC DNA]</scope>
    <source>
        <strain evidence="4">MSH-3 / Tucson 14011-0111.49</strain>
    </source>
</reference>
<sequence>MAENQTKTTSSKGFNEKRLTAPQILKPHNGGPGGVRSRTEPQSRGQASFQEDWQTLVVGKNKLKRKKKLSTSLTSVGDTVNQEKRTRIEGIHLQCRGKLQAKDTNTFEAAKVQNAAVTRPAKTERPPVIIGGVTTTKVQTAPPQRIKRKLQENLDTIQKLNALTEQLRLEVNELKSSLITERGAVRALR</sequence>
<dbReference type="OrthoDB" id="8039868at2759"/>
<name>B4GL18_DROPE</name>
<feature type="region of interest" description="Disordered" evidence="2">
    <location>
        <begin position="1"/>
        <end position="51"/>
    </location>
</feature>
<feature type="coiled-coil region" evidence="1">
    <location>
        <begin position="147"/>
        <end position="177"/>
    </location>
</feature>
<gene>
    <name evidence="3" type="primary">Dper\GL12123</name>
    <name evidence="3" type="ORF">Dper_GL12123</name>
</gene>
<dbReference type="EMBL" id="CH479185">
    <property type="protein sequence ID" value="EDW38242.1"/>
    <property type="molecule type" value="Genomic_DNA"/>
</dbReference>
<dbReference type="PhylomeDB" id="B4GL18"/>
<dbReference type="AlphaFoldDB" id="B4GL18"/>
<dbReference type="OMA" id="NMSRTAH"/>
<dbReference type="HOGENOM" id="CLU_088354_0_0_1"/>
<dbReference type="Proteomes" id="UP000008744">
    <property type="component" value="Unassembled WGS sequence"/>
</dbReference>
<accession>B4GL18</accession>
<keyword evidence="4" id="KW-1185">Reference proteome</keyword>
<keyword evidence="1" id="KW-0175">Coiled coil</keyword>
<dbReference type="STRING" id="7234.B4GL18"/>
<evidence type="ECO:0000313" key="4">
    <source>
        <dbReference type="Proteomes" id="UP000008744"/>
    </source>
</evidence>
<evidence type="ECO:0000313" key="3">
    <source>
        <dbReference type="EMBL" id="EDW38242.1"/>
    </source>
</evidence>
<protein>
    <submittedName>
        <fullName evidence="3">GL12123</fullName>
    </submittedName>
</protein>
<proteinExistence type="predicted"/>
<evidence type="ECO:0000256" key="1">
    <source>
        <dbReference type="SAM" id="Coils"/>
    </source>
</evidence>
<feature type="compositionally biased region" description="Polar residues" evidence="2">
    <location>
        <begin position="40"/>
        <end position="51"/>
    </location>
</feature>
<feature type="compositionally biased region" description="Polar residues" evidence="2">
    <location>
        <begin position="1"/>
        <end position="13"/>
    </location>
</feature>